<comment type="caution">
    <text evidence="4">The sequence shown here is derived from an EMBL/GenBank/DDBJ whole genome shotgun (WGS) entry which is preliminary data.</text>
</comment>
<dbReference type="PANTHER" id="PTHR47893">
    <property type="entry name" value="REGULATORY PROTEIN PCHR"/>
    <property type="match status" value="1"/>
</dbReference>
<sequence>MVFDSRSPVLFIKSKTGSFLDAQKCLDRIIGPHDLISINEKDPLVFSFEGSFTEKMVVGELVYGKDVIFKTKPCDDINHYCITRPKVGIPIFHKNGLKFLATYENATIVSPHDKFEINIKRDCIQSFVSFNKDFVESVLSDIIEGSVNVPLIFENTMFTNDPKISAWWELTETVSNMLLKFENFSYFNEIKKDFEYIIVKSLILTQINNYSEIINNKFHDLPEYVNRALNYIKDNIKFNIDISDLEKASGVSKQKLSTCFKKYMGLSISSYIRLYRLKCINNEILNSRKNINVTYIALKWGIKHLGRFSREYKEVFGESPSLTLKKITGNCRQTDLISSPR</sequence>
<evidence type="ECO:0000256" key="2">
    <source>
        <dbReference type="ARBA" id="ARBA00023163"/>
    </source>
</evidence>
<dbReference type="Proteomes" id="UP000555322">
    <property type="component" value="Unassembled WGS sequence"/>
</dbReference>
<gene>
    <name evidence="4" type="ORF">HLH15_15645</name>
</gene>
<keyword evidence="5" id="KW-1185">Reference proteome</keyword>
<dbReference type="SUPFAM" id="SSF46689">
    <property type="entry name" value="Homeodomain-like"/>
    <property type="match status" value="1"/>
</dbReference>
<feature type="domain" description="HTH araC/xylS-type" evidence="3">
    <location>
        <begin position="226"/>
        <end position="326"/>
    </location>
</feature>
<protein>
    <submittedName>
        <fullName evidence="4">Helix-turn-helix transcriptional regulator</fullName>
    </submittedName>
</protein>
<dbReference type="PROSITE" id="PS01124">
    <property type="entry name" value="HTH_ARAC_FAMILY_2"/>
    <property type="match status" value="1"/>
</dbReference>
<dbReference type="Gene3D" id="1.10.10.60">
    <property type="entry name" value="Homeodomain-like"/>
    <property type="match status" value="2"/>
</dbReference>
<organism evidence="4 5">
    <name type="scientific">Acinetobacter terrestris</name>
    <dbReference type="NCBI Taxonomy" id="2529843"/>
    <lineage>
        <taxon>Bacteria</taxon>
        <taxon>Pseudomonadati</taxon>
        <taxon>Pseudomonadota</taxon>
        <taxon>Gammaproteobacteria</taxon>
        <taxon>Moraxellales</taxon>
        <taxon>Moraxellaceae</taxon>
        <taxon>Acinetobacter</taxon>
        <taxon>Acinetobacter Taxon 24</taxon>
    </lineage>
</organism>
<accession>A0ABX1V1L5</accession>
<dbReference type="EMBL" id="JABERJ010000051">
    <property type="protein sequence ID" value="NNH27860.1"/>
    <property type="molecule type" value="Genomic_DNA"/>
</dbReference>
<evidence type="ECO:0000313" key="4">
    <source>
        <dbReference type="EMBL" id="NNH27860.1"/>
    </source>
</evidence>
<dbReference type="Pfam" id="PF12833">
    <property type="entry name" value="HTH_18"/>
    <property type="match status" value="1"/>
</dbReference>
<name>A0ABX1V1L5_9GAMM</name>
<reference evidence="4 5" key="1">
    <citation type="submission" date="2020-04" db="EMBL/GenBank/DDBJ databases">
        <title>Acinetobacter Taxon 24.</title>
        <authorList>
            <person name="Nemec A."/>
            <person name="Radolfova-Krizova L."/>
            <person name="Higgins P.G."/>
            <person name="Spanelova P."/>
        </authorList>
    </citation>
    <scope>NUCLEOTIDE SEQUENCE [LARGE SCALE GENOMIC DNA]</scope>
    <source>
        <strain evidence="4 5">ANC 5084</strain>
    </source>
</reference>
<dbReference type="InterPro" id="IPR018060">
    <property type="entry name" value="HTH_AraC"/>
</dbReference>
<proteinExistence type="predicted"/>
<dbReference type="RefSeq" id="WP_171537262.1">
    <property type="nucleotide sequence ID" value="NZ_JABERJ010000051.1"/>
</dbReference>
<keyword evidence="1" id="KW-0805">Transcription regulation</keyword>
<evidence type="ECO:0000313" key="5">
    <source>
        <dbReference type="Proteomes" id="UP000555322"/>
    </source>
</evidence>
<dbReference type="InterPro" id="IPR053142">
    <property type="entry name" value="PchR_regulatory_protein"/>
</dbReference>
<evidence type="ECO:0000259" key="3">
    <source>
        <dbReference type="PROSITE" id="PS01124"/>
    </source>
</evidence>
<dbReference type="PANTHER" id="PTHR47893:SF1">
    <property type="entry name" value="REGULATORY PROTEIN PCHR"/>
    <property type="match status" value="1"/>
</dbReference>
<dbReference type="SMART" id="SM00342">
    <property type="entry name" value="HTH_ARAC"/>
    <property type="match status" value="1"/>
</dbReference>
<keyword evidence="2" id="KW-0804">Transcription</keyword>
<evidence type="ECO:0000256" key="1">
    <source>
        <dbReference type="ARBA" id="ARBA00023015"/>
    </source>
</evidence>
<dbReference type="InterPro" id="IPR009057">
    <property type="entry name" value="Homeodomain-like_sf"/>
</dbReference>